<comment type="catalytic activity">
    <reaction evidence="1 12">
        <text>[protein]-peptidylproline (omega=180) = [protein]-peptidylproline (omega=0)</text>
        <dbReference type="Rhea" id="RHEA:16237"/>
        <dbReference type="Rhea" id="RHEA-COMP:10747"/>
        <dbReference type="Rhea" id="RHEA-COMP:10748"/>
        <dbReference type="ChEBI" id="CHEBI:83833"/>
        <dbReference type="ChEBI" id="CHEBI:83834"/>
        <dbReference type="EC" id="5.2.1.8"/>
    </reaction>
</comment>
<proteinExistence type="inferred from homology"/>
<evidence type="ECO:0000259" key="14">
    <source>
        <dbReference type="Pfam" id="PF00254"/>
    </source>
</evidence>
<reference evidence="17 18" key="1">
    <citation type="journal article" date="2008" name="Proc. Natl. Acad. Sci. U.S.A.">
        <title>Niche adaptation and genome expansion in the chlorophyll d-producing cyanobacterium Acaryochloris marina.</title>
        <authorList>
            <person name="Swingley W.D."/>
            <person name="Chen M."/>
            <person name="Cheung P.C."/>
            <person name="Conrad A.L."/>
            <person name="Dejesa L.C."/>
            <person name="Hao J."/>
            <person name="Honchak B.M."/>
            <person name="Karbach L.E."/>
            <person name="Kurdoglu A."/>
            <person name="Lahiri S."/>
            <person name="Mastrian S.D."/>
            <person name="Miyashita H."/>
            <person name="Page L."/>
            <person name="Ramakrishna P."/>
            <person name="Satoh S."/>
            <person name="Sattley W.M."/>
            <person name="Shimada Y."/>
            <person name="Taylor H.L."/>
            <person name="Tomo T."/>
            <person name="Tsuchiya T."/>
            <person name="Wang Z.T."/>
            <person name="Raymond J."/>
            <person name="Mimuro M."/>
            <person name="Blankenship R.E."/>
            <person name="Touchman J.W."/>
        </authorList>
    </citation>
    <scope>NUCLEOTIDE SEQUENCE [LARGE SCALE GENOMIC DNA]</scope>
    <source>
        <strain evidence="18">MBIC 11017</strain>
    </source>
</reference>
<evidence type="ECO:0000256" key="6">
    <source>
        <dbReference type="ARBA" id="ARBA00023110"/>
    </source>
</evidence>
<organism evidence="17 18">
    <name type="scientific">Acaryochloris marina (strain MBIC 11017)</name>
    <dbReference type="NCBI Taxonomy" id="329726"/>
    <lineage>
        <taxon>Bacteria</taxon>
        <taxon>Bacillati</taxon>
        <taxon>Cyanobacteriota</taxon>
        <taxon>Cyanophyceae</taxon>
        <taxon>Acaryochloridales</taxon>
        <taxon>Acaryochloridaceae</taxon>
        <taxon>Acaryochloris</taxon>
    </lineage>
</organism>
<dbReference type="EMBL" id="CP000828">
    <property type="protein sequence ID" value="ABW28442.1"/>
    <property type="molecule type" value="Genomic_DNA"/>
</dbReference>
<dbReference type="InterPro" id="IPR036611">
    <property type="entry name" value="Trigger_fac_ribosome-bd_sf"/>
</dbReference>
<evidence type="ECO:0000313" key="18">
    <source>
        <dbReference type="Proteomes" id="UP000000268"/>
    </source>
</evidence>
<dbReference type="Pfam" id="PF05697">
    <property type="entry name" value="Trigger_N"/>
    <property type="match status" value="1"/>
</dbReference>
<comment type="function">
    <text evidence="10 12">Involved in protein export. Acts as a chaperone by maintaining the newly synthesized protein in an open conformation. Functions as a peptidyl-prolyl cis-trans isomerase.</text>
</comment>
<accession>B0C144</accession>
<evidence type="ECO:0000256" key="3">
    <source>
        <dbReference type="ARBA" id="ARBA00013194"/>
    </source>
</evidence>
<evidence type="ECO:0000256" key="12">
    <source>
        <dbReference type="HAMAP-Rule" id="MF_00303"/>
    </source>
</evidence>
<keyword evidence="12" id="KW-0963">Cytoplasm</keyword>
<feature type="compositionally biased region" description="Basic residues" evidence="13">
    <location>
        <begin position="477"/>
        <end position="492"/>
    </location>
</feature>
<dbReference type="GO" id="GO:0044183">
    <property type="term" value="F:protein folding chaperone"/>
    <property type="evidence" value="ECO:0007669"/>
    <property type="project" value="TreeGrafter"/>
</dbReference>
<dbReference type="Gene3D" id="3.30.70.1050">
    <property type="entry name" value="Trigger factor ribosome-binding domain"/>
    <property type="match status" value="1"/>
</dbReference>
<dbReference type="GO" id="GO:0003755">
    <property type="term" value="F:peptidyl-prolyl cis-trans isomerase activity"/>
    <property type="evidence" value="ECO:0007669"/>
    <property type="project" value="UniProtKB-UniRule"/>
</dbReference>
<evidence type="ECO:0000256" key="13">
    <source>
        <dbReference type="SAM" id="MobiDB-lite"/>
    </source>
</evidence>
<dbReference type="SUPFAM" id="SSF102735">
    <property type="entry name" value="Trigger factor ribosome-binding domain"/>
    <property type="match status" value="1"/>
</dbReference>
<evidence type="ECO:0000256" key="4">
    <source>
        <dbReference type="ARBA" id="ARBA00016902"/>
    </source>
</evidence>
<dbReference type="PANTHER" id="PTHR30560">
    <property type="entry name" value="TRIGGER FACTOR CHAPERONE AND PEPTIDYL-PROLYL CIS/TRANS ISOMERASE"/>
    <property type="match status" value="1"/>
</dbReference>
<dbReference type="GO" id="GO:0051083">
    <property type="term" value="P:'de novo' cotranslational protein folding"/>
    <property type="evidence" value="ECO:0007669"/>
    <property type="project" value="TreeGrafter"/>
</dbReference>
<feature type="domain" description="PPIase FKBP-type" evidence="14">
    <location>
        <begin position="198"/>
        <end position="261"/>
    </location>
</feature>
<dbReference type="HAMAP" id="MF_00303">
    <property type="entry name" value="Trigger_factor_Tig"/>
    <property type="match status" value="1"/>
</dbReference>
<evidence type="ECO:0000256" key="10">
    <source>
        <dbReference type="ARBA" id="ARBA00024849"/>
    </source>
</evidence>
<comment type="subcellular location">
    <subcellularLocation>
        <location evidence="12">Cytoplasm</location>
    </subcellularLocation>
    <text evidence="12">About half TF is bound to the ribosome near the polypeptide exit tunnel while the other half is free in the cytoplasm.</text>
</comment>
<evidence type="ECO:0000256" key="7">
    <source>
        <dbReference type="ARBA" id="ARBA00023186"/>
    </source>
</evidence>
<feature type="domain" description="Trigger factor C-terminal" evidence="16">
    <location>
        <begin position="285"/>
        <end position="437"/>
    </location>
</feature>
<keyword evidence="18" id="KW-1185">Reference proteome</keyword>
<dbReference type="InterPro" id="IPR046357">
    <property type="entry name" value="PPIase_dom_sf"/>
</dbReference>
<keyword evidence="5 12" id="KW-0132">Cell division</keyword>
<comment type="similarity">
    <text evidence="2 12">Belongs to the FKBP-type PPIase family. Tig subfamily.</text>
</comment>
<protein>
    <recommendedName>
        <fullName evidence="4 12">Trigger factor</fullName>
        <shortName evidence="12">TF</shortName>
        <ecNumber evidence="3 12">5.2.1.8</ecNumber>
    </recommendedName>
    <alternativeName>
        <fullName evidence="11 12">PPIase</fullName>
    </alternativeName>
</protein>
<dbReference type="InterPro" id="IPR008881">
    <property type="entry name" value="Trigger_fac_ribosome-bd_bac"/>
</dbReference>
<dbReference type="InterPro" id="IPR037041">
    <property type="entry name" value="Trigger_fac_C_sf"/>
</dbReference>
<dbReference type="PANTHER" id="PTHR30560:SF3">
    <property type="entry name" value="TRIGGER FACTOR-LIKE PROTEIN TIG, CHLOROPLASTIC"/>
    <property type="match status" value="1"/>
</dbReference>
<dbReference type="NCBIfam" id="TIGR00115">
    <property type="entry name" value="tig"/>
    <property type="match status" value="1"/>
</dbReference>
<dbReference type="Pfam" id="PF00254">
    <property type="entry name" value="FKBP_C"/>
    <property type="match status" value="1"/>
</dbReference>
<evidence type="ECO:0000256" key="11">
    <source>
        <dbReference type="ARBA" id="ARBA00029986"/>
    </source>
</evidence>
<dbReference type="EC" id="5.2.1.8" evidence="3 12"/>
<feature type="region of interest" description="Disordered" evidence="13">
    <location>
        <begin position="443"/>
        <end position="548"/>
    </location>
</feature>
<dbReference type="KEGG" id="amr:AM1_3448"/>
<feature type="compositionally biased region" description="Basic and acidic residues" evidence="13">
    <location>
        <begin position="494"/>
        <end position="509"/>
    </location>
</feature>
<dbReference type="STRING" id="329726.AM1_3448"/>
<gene>
    <name evidence="12 17" type="primary">tig</name>
    <name evidence="17" type="ordered locus">AM1_3448</name>
</gene>
<dbReference type="InterPro" id="IPR001179">
    <property type="entry name" value="PPIase_FKBP_dom"/>
</dbReference>
<dbReference type="OrthoDB" id="9767721at2"/>
<evidence type="ECO:0000256" key="9">
    <source>
        <dbReference type="ARBA" id="ARBA00023306"/>
    </source>
</evidence>
<dbReference type="InterPro" id="IPR027304">
    <property type="entry name" value="Trigger_fact/SurA_dom_sf"/>
</dbReference>
<evidence type="ECO:0000259" key="16">
    <source>
        <dbReference type="Pfam" id="PF05698"/>
    </source>
</evidence>
<dbReference type="Pfam" id="PF05698">
    <property type="entry name" value="Trigger_C"/>
    <property type="match status" value="1"/>
</dbReference>
<dbReference type="GO" id="GO:0043022">
    <property type="term" value="F:ribosome binding"/>
    <property type="evidence" value="ECO:0007669"/>
    <property type="project" value="TreeGrafter"/>
</dbReference>
<dbReference type="Gene3D" id="3.10.50.40">
    <property type="match status" value="1"/>
</dbReference>
<comment type="domain">
    <text evidence="12">Consists of 3 domains; the N-terminus binds the ribosome, the middle domain has PPIase activity, while the C-terminus has intrinsic chaperone activity on its own.</text>
</comment>
<dbReference type="HOGENOM" id="CLU_033058_3_1_3"/>
<dbReference type="SUPFAM" id="SSF109998">
    <property type="entry name" value="Triger factor/SurA peptide-binding domain-like"/>
    <property type="match status" value="1"/>
</dbReference>
<dbReference type="Proteomes" id="UP000000268">
    <property type="component" value="Chromosome"/>
</dbReference>
<dbReference type="GO" id="GO:0015031">
    <property type="term" value="P:protein transport"/>
    <property type="evidence" value="ECO:0007669"/>
    <property type="project" value="UniProtKB-UniRule"/>
</dbReference>
<dbReference type="InterPro" id="IPR005215">
    <property type="entry name" value="Trig_fac"/>
</dbReference>
<dbReference type="RefSeq" id="WP_012163841.1">
    <property type="nucleotide sequence ID" value="NC_009925.1"/>
</dbReference>
<evidence type="ECO:0000256" key="1">
    <source>
        <dbReference type="ARBA" id="ARBA00000971"/>
    </source>
</evidence>
<name>B0C144_ACAM1</name>
<dbReference type="GO" id="GO:0051301">
    <property type="term" value="P:cell division"/>
    <property type="evidence" value="ECO:0007669"/>
    <property type="project" value="UniProtKB-KW"/>
</dbReference>
<keyword evidence="7 12" id="KW-0143">Chaperone</keyword>
<keyword evidence="6 12" id="KW-0697">Rotamase</keyword>
<keyword evidence="9 12" id="KW-0131">Cell cycle</keyword>
<evidence type="ECO:0000259" key="15">
    <source>
        <dbReference type="Pfam" id="PF05697"/>
    </source>
</evidence>
<evidence type="ECO:0000256" key="8">
    <source>
        <dbReference type="ARBA" id="ARBA00023235"/>
    </source>
</evidence>
<evidence type="ECO:0000256" key="5">
    <source>
        <dbReference type="ARBA" id="ARBA00022618"/>
    </source>
</evidence>
<feature type="compositionally biased region" description="Basic residues" evidence="13">
    <location>
        <begin position="512"/>
        <end position="536"/>
    </location>
</feature>
<dbReference type="Gene3D" id="1.10.3120.10">
    <property type="entry name" value="Trigger factor, C-terminal domain"/>
    <property type="match status" value="1"/>
</dbReference>
<dbReference type="FunFam" id="3.30.70.1050:FF:000004">
    <property type="entry name" value="Trigger factor"/>
    <property type="match status" value="1"/>
</dbReference>
<dbReference type="GO" id="GO:0043335">
    <property type="term" value="P:protein unfolding"/>
    <property type="evidence" value="ECO:0007669"/>
    <property type="project" value="TreeGrafter"/>
</dbReference>
<evidence type="ECO:0000313" key="17">
    <source>
        <dbReference type="EMBL" id="ABW28442.1"/>
    </source>
</evidence>
<evidence type="ECO:0000256" key="2">
    <source>
        <dbReference type="ARBA" id="ARBA00005464"/>
    </source>
</evidence>
<feature type="domain" description="Trigger factor ribosome-binding bacterial" evidence="15">
    <location>
        <begin position="9"/>
        <end position="157"/>
    </location>
</feature>
<dbReference type="eggNOG" id="COG0544">
    <property type="taxonomic scope" value="Bacteria"/>
</dbReference>
<keyword evidence="8 12" id="KW-0413">Isomerase</keyword>
<dbReference type="SUPFAM" id="SSF54534">
    <property type="entry name" value="FKBP-like"/>
    <property type="match status" value="1"/>
</dbReference>
<dbReference type="AlphaFoldDB" id="B0C144"/>
<dbReference type="InterPro" id="IPR008880">
    <property type="entry name" value="Trigger_fac_C"/>
</dbReference>
<sequence length="548" mass="60769">MSKTKELLKVTQEKLPGSQISLEIEISPEQSRQAYEQVIIKFMRSANIPGFRKGKVPKQVILQRFGTDQLKASALEDLVQKNFEAAVKQEEIEALGNVQFRSSFDELAAEFEPGKAIVFAVSVDVPPEVTLKKYQDFKVTAEKIEYEAAKVDEVLEEHRSSNATLVPVEDRAAAANDVTLVDFESRFLPSESDADEEGETPEGESVQDFQLELVKGKFIDDLIDGIIGMQIGETKNIAVTLPQEYFQDELAGRSAEFTVSLKDIKAKELPPLDDDFAQDVSEFSTLAELRQFLEEQYQQEAQDSTDANVEAALLEALIEELDVDLPESMIDDELNVMIRETLSRLQSNGLDINKLVTKEMLGEMKERMRSDAIPRLKRTLALAEVAKAESITVEADAIADRCQEILKDLQGQDIDRDRLEAVVEDELLHKQVVAWLTEHSEVELVEPKPEEDAAEAEAKAEEEATAKEVKPSEAKKSAKSTAKKASTKKAKSAKVAEEVADETKEESAAKKTPAKAKRSTAKTTKKTSTKTKKTSAKPKADDSATDSE</sequence>
<feature type="compositionally biased region" description="Basic and acidic residues" evidence="13">
    <location>
        <begin position="443"/>
        <end position="476"/>
    </location>
</feature>
<dbReference type="GO" id="GO:0005737">
    <property type="term" value="C:cytoplasm"/>
    <property type="evidence" value="ECO:0007669"/>
    <property type="project" value="UniProtKB-SubCell"/>
</dbReference>